<name>A0A4Z1BJB3_9FLAO</name>
<dbReference type="RefSeq" id="WP_135836841.1">
    <property type="nucleotide sequence ID" value="NZ_SRPE01000015.1"/>
</dbReference>
<reference evidence="3 4" key="1">
    <citation type="submission" date="2019-03" db="EMBL/GenBank/DDBJ databases">
        <title>Empedobacter tilapiae sp. nov., isolated from an intestine of Nile tilapia Oreochromis niloticus.</title>
        <authorList>
            <person name="Kim Y.-O."/>
            <person name="Yoon J.-H."/>
        </authorList>
    </citation>
    <scope>NUCLEOTIDE SEQUENCE [LARGE SCALE GENOMIC DNA]</scope>
    <source>
        <strain evidence="3 4">MRS2</strain>
    </source>
</reference>
<sequence>MKKHLFFILTFISCFISAQKLSLKENTKLLGERTVIHKLAKMQDYYFGFNRNNNIIYKSDDKGKTWTKKFQGDYNSIGILNNKEILLYTSRYYNFYVSYDKGENFIQVKNNKYISNIKLLENNRIIISSSENNTESFFYMNNFSGEWIKAQINTDVTKIGIYSFAFKNDLEGKAFIYANNKYWIYSTQDGGATWNAQHEIEKPNSFVGTYSRIFYTDQLTALYISENEIYTSKDDGNSWKITSLPDINLIPQTILKGNTFYAYAQKRSQENKYLYKFVEDSQNLEKIKLPYPIEDLFIDDNEYLGVYEGQTMLSYDLKNWEIYNKLIYFNYQNITDHLDIVSDEEIWGQNANLQPTLYNFKTKESIDFPAPIEISYHSIGVDFINKNIGYFVVNQFVDFSIFKTENGGKNWNLVYNNPAIFHADGFRKIKFIDENFGFISAYPNGKYANIVTKDGSKNWEIKDIPENMQYGTYLDLETIWWYDYTNRTVNITYDEGKTKETLFTIPTEETESHKYVDKTGVVIYLYQINEIPYIKTSTDFGKNFVSAQYDYPSYGNFAVTIYKEFIVAIVNGEVLASADKGISWFPLFGQPKNEKENFPKNWSNFQIVKDKLYLVNQNYNLYQYDLTTLAVHDINNQEVGKVVLAPNPTNGEFNLISEDNNKIQQILIYDTTGKIVLEFNQLNIARFTQTIQLPKGVYFIKVKTKKGIAQHQLIKK</sequence>
<dbReference type="Proteomes" id="UP000297998">
    <property type="component" value="Unassembled WGS sequence"/>
</dbReference>
<organism evidence="3 4">
    <name type="scientific">Empedobacter tilapiae</name>
    <dbReference type="NCBI Taxonomy" id="2491114"/>
    <lineage>
        <taxon>Bacteria</taxon>
        <taxon>Pseudomonadati</taxon>
        <taxon>Bacteroidota</taxon>
        <taxon>Flavobacteriia</taxon>
        <taxon>Flavobacteriales</taxon>
        <taxon>Weeksellaceae</taxon>
        <taxon>Empedobacter</taxon>
    </lineage>
</organism>
<dbReference type="AlphaFoldDB" id="A0A4Z1BJB3"/>
<dbReference type="Pfam" id="PF18962">
    <property type="entry name" value="Por_Secre_tail"/>
    <property type="match status" value="1"/>
</dbReference>
<protein>
    <submittedName>
        <fullName evidence="3">T9SS type A sorting domain-containing protein</fullName>
    </submittedName>
</protein>
<evidence type="ECO:0000313" key="4">
    <source>
        <dbReference type="Proteomes" id="UP000297998"/>
    </source>
</evidence>
<keyword evidence="4" id="KW-1185">Reference proteome</keyword>
<evidence type="ECO:0000259" key="2">
    <source>
        <dbReference type="Pfam" id="PF18962"/>
    </source>
</evidence>
<dbReference type="SUPFAM" id="SSF110296">
    <property type="entry name" value="Oligoxyloglucan reducing end-specific cellobiohydrolase"/>
    <property type="match status" value="2"/>
</dbReference>
<comment type="caution">
    <text evidence="3">The sequence shown here is derived from an EMBL/GenBank/DDBJ whole genome shotgun (WGS) entry which is preliminary data.</text>
</comment>
<keyword evidence="1" id="KW-0732">Signal</keyword>
<dbReference type="CDD" id="cd15482">
    <property type="entry name" value="Sialidase_non-viral"/>
    <property type="match status" value="1"/>
</dbReference>
<dbReference type="EMBL" id="SRPE01000015">
    <property type="protein sequence ID" value="TGN22225.1"/>
    <property type="molecule type" value="Genomic_DNA"/>
</dbReference>
<dbReference type="OrthoDB" id="610388at2"/>
<dbReference type="InterPro" id="IPR015943">
    <property type="entry name" value="WD40/YVTN_repeat-like_dom_sf"/>
</dbReference>
<gene>
    <name evidence="3" type="ORF">E4J94_16260</name>
</gene>
<dbReference type="NCBIfam" id="TIGR04183">
    <property type="entry name" value="Por_Secre_tail"/>
    <property type="match status" value="1"/>
</dbReference>
<dbReference type="Gene3D" id="2.130.10.10">
    <property type="entry name" value="YVTN repeat-like/Quinoprotein amine dehydrogenase"/>
    <property type="match status" value="2"/>
</dbReference>
<evidence type="ECO:0000313" key="3">
    <source>
        <dbReference type="EMBL" id="TGN22225.1"/>
    </source>
</evidence>
<accession>A0A4Z1BJB3</accession>
<evidence type="ECO:0000256" key="1">
    <source>
        <dbReference type="ARBA" id="ARBA00022729"/>
    </source>
</evidence>
<dbReference type="InterPro" id="IPR026444">
    <property type="entry name" value="Secre_tail"/>
</dbReference>
<feature type="domain" description="Secretion system C-terminal sorting" evidence="2">
    <location>
        <begin position="646"/>
        <end position="711"/>
    </location>
</feature>
<proteinExistence type="predicted"/>